<feature type="region of interest" description="Disordered" evidence="1">
    <location>
        <begin position="1"/>
        <end position="44"/>
    </location>
</feature>
<dbReference type="Gene3D" id="2.30.29.30">
    <property type="entry name" value="Pleckstrin-homology domain (PH domain)/Phosphotyrosine-binding domain (PTB)"/>
    <property type="match status" value="1"/>
</dbReference>
<dbReference type="PANTHER" id="PTHR31969">
    <property type="entry name" value="GEM-LIKE PROTEIN 2"/>
    <property type="match status" value="1"/>
</dbReference>
<evidence type="ECO:0000256" key="1">
    <source>
        <dbReference type="SAM" id="MobiDB-lite"/>
    </source>
</evidence>
<sequence>MMPIQRVPMKSQRRLLTGPVNTSQALGNSKSTRHTLENFPDGFQKDEKTFNRSCKPESELQNHTKIFRRLSKGCLVLEWTKIEIVASTDRKCEGQVNPTGAIDSQSEENKEYRAAFASHKPIKISSPSGEIIKLYYKISIPLRKIKKATESKSLKKPSDKYIQVVTEDSFDFWFMGFLNHKSILKCLQEAIYETQCHYSMTKLGILCIQTGVDSEFDTFGITSDGQACTLIFCC</sequence>
<reference evidence="3" key="1">
    <citation type="journal article" date="2023" name="Proc. Natl. Acad. Sci. U.S.A.">
        <title>Genomic and structural basis for evolution of tropane alkaloid biosynthesis.</title>
        <authorList>
            <person name="Wanga Y.-J."/>
            <person name="Taina T."/>
            <person name="Yua J.-Y."/>
            <person name="Lia J."/>
            <person name="Xua B."/>
            <person name="Chenc J."/>
            <person name="D'Auriad J.C."/>
            <person name="Huanga J.-P."/>
            <person name="Huanga S.-X."/>
        </authorList>
    </citation>
    <scope>NUCLEOTIDE SEQUENCE [LARGE SCALE GENOMIC DNA]</scope>
    <source>
        <strain evidence="3">cv. KIB-2019</strain>
    </source>
</reference>
<organism evidence="2 3">
    <name type="scientific">Anisodus acutangulus</name>
    <dbReference type="NCBI Taxonomy" id="402998"/>
    <lineage>
        <taxon>Eukaryota</taxon>
        <taxon>Viridiplantae</taxon>
        <taxon>Streptophyta</taxon>
        <taxon>Embryophyta</taxon>
        <taxon>Tracheophyta</taxon>
        <taxon>Spermatophyta</taxon>
        <taxon>Magnoliopsida</taxon>
        <taxon>eudicotyledons</taxon>
        <taxon>Gunneridae</taxon>
        <taxon>Pentapetalae</taxon>
        <taxon>asterids</taxon>
        <taxon>lamiids</taxon>
        <taxon>Solanales</taxon>
        <taxon>Solanaceae</taxon>
        <taxon>Solanoideae</taxon>
        <taxon>Hyoscyameae</taxon>
        <taxon>Anisodus</taxon>
    </lineage>
</organism>
<feature type="compositionally biased region" description="Polar residues" evidence="1">
    <location>
        <begin position="19"/>
        <end position="30"/>
    </location>
</feature>
<dbReference type="InterPro" id="IPR037848">
    <property type="entry name" value="GEM-like"/>
</dbReference>
<protein>
    <recommendedName>
        <fullName evidence="4">GRAM domain-containing protein</fullName>
    </recommendedName>
</protein>
<comment type="caution">
    <text evidence="2">The sequence shown here is derived from an EMBL/GenBank/DDBJ whole genome shotgun (WGS) entry which is preliminary data.</text>
</comment>
<dbReference type="AlphaFoldDB" id="A0A9Q1M2L8"/>
<dbReference type="OrthoDB" id="1736712at2759"/>
<evidence type="ECO:0000313" key="2">
    <source>
        <dbReference type="EMBL" id="KAJ8548856.1"/>
    </source>
</evidence>
<dbReference type="Proteomes" id="UP001152561">
    <property type="component" value="Unassembled WGS sequence"/>
</dbReference>
<gene>
    <name evidence="2" type="ORF">K7X08_029837</name>
</gene>
<dbReference type="InterPro" id="IPR011993">
    <property type="entry name" value="PH-like_dom_sf"/>
</dbReference>
<dbReference type="EMBL" id="JAJAGQ010000011">
    <property type="protein sequence ID" value="KAJ8548856.1"/>
    <property type="molecule type" value="Genomic_DNA"/>
</dbReference>
<accession>A0A9Q1M2L8</accession>
<proteinExistence type="predicted"/>
<evidence type="ECO:0000313" key="3">
    <source>
        <dbReference type="Proteomes" id="UP001152561"/>
    </source>
</evidence>
<name>A0A9Q1M2L8_9SOLA</name>
<keyword evidence="3" id="KW-1185">Reference proteome</keyword>
<evidence type="ECO:0008006" key="4">
    <source>
        <dbReference type="Google" id="ProtNLM"/>
    </source>
</evidence>